<comment type="caution">
    <text evidence="2">The sequence shown here is derived from an EMBL/GenBank/DDBJ whole genome shotgun (WGS) entry which is preliminary data.</text>
</comment>
<evidence type="ECO:0008006" key="4">
    <source>
        <dbReference type="Google" id="ProtNLM"/>
    </source>
</evidence>
<name>A0A2A4YNB8_UNCAE</name>
<dbReference type="EMBL" id="NVUU01000001">
    <property type="protein sequence ID" value="PCI96201.1"/>
    <property type="molecule type" value="Genomic_DNA"/>
</dbReference>
<dbReference type="Pfam" id="PF05150">
    <property type="entry name" value="Legionella_OMP"/>
    <property type="match status" value="1"/>
</dbReference>
<feature type="signal peptide" evidence="1">
    <location>
        <begin position="1"/>
        <end position="20"/>
    </location>
</feature>
<protein>
    <recommendedName>
        <fullName evidence="4">MOMP-like family protein</fullName>
    </recommendedName>
</protein>
<sequence length="375" mass="43078">MRKTSLLQSIVALATISAFAVEQNMDSQDTQMSSYEIAQTKMITPVASPLIKNAVDFYLSADFIYWTAIQSNQIFATDSFEPSSGTIVNDQTWNQGNVYQLDGSYSPGFKVGAGLVFDYDGWDLQFQYTWYRTTTSERVTGDYDRQNGIGLANPYTFVPVFPSGNVLESSRVVRARGRVSYNEFDLNLGRDFFISKKLTLRPHFGIRAGWINQRLIASWDITNTLPIGSDWIQMQYEMTQRRNFWNAGFRAGMDTSWMFTKNWSIFGDFALSTLWARITSTRLDVATTTGSGNPFFNVSNFQTVNRQQKELQLIPVVEISMGFRFDWYFSDDYYRFRLQAGWEQEVWIESTQNSLLARGTNLSLQGFTLKARFDF</sequence>
<dbReference type="Gene3D" id="2.40.160.20">
    <property type="match status" value="1"/>
</dbReference>
<gene>
    <name evidence="2" type="ORF">COB11_00080</name>
</gene>
<feature type="chain" id="PRO_5012133323" description="MOMP-like family protein" evidence="1">
    <location>
        <begin position="21"/>
        <end position="375"/>
    </location>
</feature>
<reference evidence="3" key="1">
    <citation type="submission" date="2017-08" db="EMBL/GenBank/DDBJ databases">
        <title>A dynamic microbial community with high functional redundancy inhabits the cold, oxic subseafloor aquifer.</title>
        <authorList>
            <person name="Tully B.J."/>
            <person name="Wheat C.G."/>
            <person name="Glazer B.T."/>
            <person name="Huber J.A."/>
        </authorList>
    </citation>
    <scope>NUCLEOTIDE SEQUENCE [LARGE SCALE GENOMIC DNA]</scope>
</reference>
<dbReference type="InterPro" id="IPR007825">
    <property type="entry name" value="Major_OMP_Legionella"/>
</dbReference>
<organism evidence="2 3">
    <name type="scientific">Aerophobetes bacterium</name>
    <dbReference type="NCBI Taxonomy" id="2030807"/>
    <lineage>
        <taxon>Bacteria</taxon>
        <taxon>Candidatus Aerophobota</taxon>
    </lineage>
</organism>
<proteinExistence type="predicted"/>
<dbReference type="Proteomes" id="UP000217838">
    <property type="component" value="Unassembled WGS sequence"/>
</dbReference>
<accession>A0A2A4YNB8</accession>
<keyword evidence="1" id="KW-0732">Signal</keyword>
<evidence type="ECO:0000256" key="1">
    <source>
        <dbReference type="SAM" id="SignalP"/>
    </source>
</evidence>
<evidence type="ECO:0000313" key="2">
    <source>
        <dbReference type="EMBL" id="PCI96201.1"/>
    </source>
</evidence>
<evidence type="ECO:0000313" key="3">
    <source>
        <dbReference type="Proteomes" id="UP000217838"/>
    </source>
</evidence>
<dbReference type="AlphaFoldDB" id="A0A2A4YNB8"/>